<gene>
    <name evidence="2" type="primary">LOC106811599</name>
</gene>
<keyword evidence="1" id="KW-1185">Reference proteome</keyword>
<evidence type="ECO:0000313" key="1">
    <source>
        <dbReference type="Proteomes" id="UP000695022"/>
    </source>
</evidence>
<name>A0ABM1EF06_PRICU</name>
<evidence type="ECO:0000313" key="2">
    <source>
        <dbReference type="RefSeq" id="XP_014670777.1"/>
    </source>
</evidence>
<dbReference type="RefSeq" id="XP_014670777.1">
    <property type="nucleotide sequence ID" value="XM_014815291.1"/>
</dbReference>
<reference evidence="2" key="1">
    <citation type="submission" date="2025-08" db="UniProtKB">
        <authorList>
            <consortium name="RefSeq"/>
        </authorList>
    </citation>
    <scope>IDENTIFICATION</scope>
</reference>
<dbReference type="GeneID" id="106811599"/>
<protein>
    <submittedName>
        <fullName evidence="2">Uncharacterized protein LOC106811599</fullName>
    </submittedName>
</protein>
<dbReference type="InterPro" id="IPR005312">
    <property type="entry name" value="DUF1759"/>
</dbReference>
<proteinExistence type="predicted"/>
<dbReference type="PANTHER" id="PTHR47331:SF1">
    <property type="entry name" value="GAG-LIKE PROTEIN"/>
    <property type="match status" value="1"/>
</dbReference>
<sequence>MADPVKLRGQRKSVVVRHLNSLARNVDEGSISAVTSRLERLSVAFDELEAAHYDYHDTLEEEGTQEESQSWLDDIQSRYVAGVKSARAWLREQTPPQSEEEEGGEHDKQSLLNLISIPKVEIEVFTGDPLQYQTFMAIVDEAVHNKCSDGQARLTRLLQYNGGPAKDAIRNCALIGGATGYKQARDILARRFGNPHLISQSIIRSLTSDRTLSTASEIQQLADEIVSAGVALKRLGMLSEIDSQKGMLEIIQRCPTFIKAQWRRKALQMKLETDDYPVFNDFADFMRRVALEMNDPVYGDKSGYQIPRRVGSKVNSSQNNRRSLVVQAEVTGAGPSPSPCVSCEYTSHRLHQCEDFKRLTPRMRFDLVVKNRSCFVCFSPKHRAPACKMTPTCQVHGCKRKHSKLLHLHCSTDICSDVGNDSVANKVVSNVCGGTGVSVYIPMVPVIVNDKVCTWALLDSGSTDSFVSAKLTQGLRLKGSGVSCHLSTLGSSRDVKSTLVSVDITSSEGQVIALKNAMVVPNIPATHPREPIDIQRYPYLKDLPIPHPTGGVQAEVLIGMDNAHLLMPLEVASSDKPSEPFATRTQLGWSLSGPARGRRNRPVVSHCIGVERQIDKLWEMEAHDEDIQVMSITFLFYF</sequence>
<dbReference type="PANTHER" id="PTHR47331">
    <property type="entry name" value="PHD-TYPE DOMAIN-CONTAINING PROTEIN"/>
    <property type="match status" value="1"/>
</dbReference>
<dbReference type="Proteomes" id="UP000695022">
    <property type="component" value="Unplaced"/>
</dbReference>
<organism evidence="1 2">
    <name type="scientific">Priapulus caudatus</name>
    <name type="common">Priapulid worm</name>
    <dbReference type="NCBI Taxonomy" id="37621"/>
    <lineage>
        <taxon>Eukaryota</taxon>
        <taxon>Metazoa</taxon>
        <taxon>Ecdysozoa</taxon>
        <taxon>Scalidophora</taxon>
        <taxon>Priapulida</taxon>
        <taxon>Priapulimorpha</taxon>
        <taxon>Priapulimorphida</taxon>
        <taxon>Priapulidae</taxon>
        <taxon>Priapulus</taxon>
    </lineage>
</organism>
<dbReference type="Pfam" id="PF03564">
    <property type="entry name" value="DUF1759"/>
    <property type="match status" value="1"/>
</dbReference>
<accession>A0ABM1EF06</accession>